<evidence type="ECO:0000259" key="4">
    <source>
        <dbReference type="PROSITE" id="PS50086"/>
    </source>
</evidence>
<keyword evidence="1" id="KW-0343">GTPase activation</keyword>
<dbReference type="SUPFAM" id="SSF140741">
    <property type="entry name" value="RUN domain-like"/>
    <property type="match status" value="1"/>
</dbReference>
<dbReference type="Gene3D" id="1.20.58.900">
    <property type="match status" value="1"/>
</dbReference>
<feature type="compositionally biased region" description="Polar residues" evidence="3">
    <location>
        <begin position="528"/>
        <end position="539"/>
    </location>
</feature>
<organism evidence="6 7">
    <name type="scientific">Amphibalanus amphitrite</name>
    <name type="common">Striped barnacle</name>
    <name type="synonym">Balanus amphitrite</name>
    <dbReference type="NCBI Taxonomy" id="1232801"/>
    <lineage>
        <taxon>Eukaryota</taxon>
        <taxon>Metazoa</taxon>
        <taxon>Ecdysozoa</taxon>
        <taxon>Arthropoda</taxon>
        <taxon>Crustacea</taxon>
        <taxon>Multicrustacea</taxon>
        <taxon>Cirripedia</taxon>
        <taxon>Thoracica</taxon>
        <taxon>Thoracicalcarea</taxon>
        <taxon>Balanomorpha</taxon>
        <taxon>Balanoidea</taxon>
        <taxon>Balanidae</taxon>
        <taxon>Amphibalaninae</taxon>
        <taxon>Amphibalanus</taxon>
    </lineage>
</organism>
<dbReference type="SMART" id="SM00164">
    <property type="entry name" value="TBC"/>
    <property type="match status" value="1"/>
</dbReference>
<evidence type="ECO:0000313" key="7">
    <source>
        <dbReference type="Proteomes" id="UP000440578"/>
    </source>
</evidence>
<evidence type="ECO:0000256" key="3">
    <source>
        <dbReference type="SAM" id="MobiDB-lite"/>
    </source>
</evidence>
<protein>
    <submittedName>
        <fullName evidence="6">Small G protein signaling modulator 1</fullName>
    </submittedName>
</protein>
<dbReference type="GO" id="GO:0005096">
    <property type="term" value="F:GTPase activator activity"/>
    <property type="evidence" value="ECO:0007669"/>
    <property type="project" value="UniProtKB-KW"/>
</dbReference>
<reference evidence="6 7" key="1">
    <citation type="submission" date="2019-07" db="EMBL/GenBank/DDBJ databases">
        <title>Draft genome assembly of a fouling barnacle, Amphibalanus amphitrite (Darwin, 1854): The first reference genome for Thecostraca.</title>
        <authorList>
            <person name="Kim W."/>
        </authorList>
    </citation>
    <scope>NUCLEOTIDE SEQUENCE [LARGE SCALE GENOMIC DNA]</scope>
    <source>
        <strain evidence="6">SNU_AA5</strain>
        <tissue evidence="6">Soma without cirri and trophi</tissue>
    </source>
</reference>
<dbReference type="FunFam" id="1.20.58.900:FF:000017">
    <property type="entry name" value="Uncharacterized protein, isoform C"/>
    <property type="match status" value="1"/>
</dbReference>
<evidence type="ECO:0000313" key="6">
    <source>
        <dbReference type="EMBL" id="KAF0299111.1"/>
    </source>
</evidence>
<dbReference type="PROSITE" id="PS50086">
    <property type="entry name" value="TBC_RABGAP"/>
    <property type="match status" value="1"/>
</dbReference>
<evidence type="ECO:0000256" key="1">
    <source>
        <dbReference type="ARBA" id="ARBA00022468"/>
    </source>
</evidence>
<dbReference type="CDD" id="cd17687">
    <property type="entry name" value="RUN_SGSM1_like"/>
    <property type="match status" value="1"/>
</dbReference>
<dbReference type="SMART" id="SM00593">
    <property type="entry name" value="RUN"/>
    <property type="match status" value="1"/>
</dbReference>
<proteinExistence type="inferred from homology"/>
<feature type="region of interest" description="Disordered" evidence="3">
    <location>
        <begin position="213"/>
        <end position="237"/>
    </location>
</feature>
<feature type="compositionally biased region" description="Pro residues" evidence="3">
    <location>
        <begin position="511"/>
        <end position="523"/>
    </location>
</feature>
<gene>
    <name evidence="6" type="primary">Sgsm1_2</name>
    <name evidence="6" type="ORF">FJT64_003620</name>
</gene>
<feature type="region of interest" description="Disordered" evidence="3">
    <location>
        <begin position="472"/>
        <end position="492"/>
    </location>
</feature>
<keyword evidence="7" id="KW-1185">Reference proteome</keyword>
<dbReference type="PANTHER" id="PTHR22957">
    <property type="entry name" value="TBC1 DOMAIN FAMILY MEMBER GTPASE-ACTIVATING PROTEIN"/>
    <property type="match status" value="1"/>
</dbReference>
<dbReference type="InterPro" id="IPR000195">
    <property type="entry name" value="Rab-GAP-TBC_dom"/>
</dbReference>
<dbReference type="InterPro" id="IPR037213">
    <property type="entry name" value="Run_dom_sf"/>
</dbReference>
<dbReference type="InterPro" id="IPR037745">
    <property type="entry name" value="SGSM1/2"/>
</dbReference>
<dbReference type="Gene3D" id="2.30.29.230">
    <property type="match status" value="1"/>
</dbReference>
<feature type="region of interest" description="Disordered" evidence="3">
    <location>
        <begin position="94"/>
        <end position="123"/>
    </location>
</feature>
<dbReference type="Gene3D" id="1.10.472.80">
    <property type="entry name" value="Ypt/Rab-GAP domain of gyp1p, domain 3"/>
    <property type="match status" value="1"/>
</dbReference>
<dbReference type="InterPro" id="IPR004012">
    <property type="entry name" value="Run_dom"/>
</dbReference>
<dbReference type="EMBL" id="VIIS01001393">
    <property type="protein sequence ID" value="KAF0299111.1"/>
    <property type="molecule type" value="Genomic_DNA"/>
</dbReference>
<dbReference type="InterPro" id="IPR021935">
    <property type="entry name" value="SGSM1/2_RBD"/>
</dbReference>
<feature type="compositionally biased region" description="Low complexity" evidence="3">
    <location>
        <begin position="102"/>
        <end position="114"/>
    </location>
</feature>
<dbReference type="SUPFAM" id="SSF47923">
    <property type="entry name" value="Ypt/Rab-GAP domain of gyp1p"/>
    <property type="match status" value="2"/>
</dbReference>
<accession>A0A6A4WB31</accession>
<dbReference type="AlphaFoldDB" id="A0A6A4WB31"/>
<feature type="compositionally biased region" description="Low complexity" evidence="3">
    <location>
        <begin position="412"/>
        <end position="425"/>
    </location>
</feature>
<dbReference type="GO" id="GO:0031410">
    <property type="term" value="C:cytoplasmic vesicle"/>
    <property type="evidence" value="ECO:0007669"/>
    <property type="project" value="UniProtKB-ARBA"/>
</dbReference>
<feature type="region of interest" description="Disordered" evidence="3">
    <location>
        <begin position="693"/>
        <end position="756"/>
    </location>
</feature>
<feature type="domain" description="RUN" evidence="5">
    <location>
        <begin position="36"/>
        <end position="194"/>
    </location>
</feature>
<feature type="domain" description="Rab-GAP TBC" evidence="4">
    <location>
        <begin position="624"/>
        <end position="939"/>
    </location>
</feature>
<dbReference type="FunFam" id="1.10.8.270:FF:000064">
    <property type="entry name" value="Small G protein-signaling modulator 1b"/>
    <property type="match status" value="1"/>
</dbReference>
<dbReference type="PROSITE" id="PS50826">
    <property type="entry name" value="RUN"/>
    <property type="match status" value="1"/>
</dbReference>
<dbReference type="Pfam" id="PF00566">
    <property type="entry name" value="RabGAP-TBC"/>
    <property type="match status" value="1"/>
</dbReference>
<sequence>MGPETTAEDEKARLIGAVKKEVKQLMEEAVTRKFTHEDSACITALCASVDACLSHGLRRRALGLFKTNSTTALLHKIGRSCEAAALISTRLQELETAEPGRRSSSSGDSSSRISPRPPPLLKRTSSQIGTRYLWLRQALFEKQLANIINFLVQNSNQYYERDALIADPDYGTILGSLLVGPCALEYTRMKTIDHLWSDPPADELVQRARISTAPYSSPSTPPAGRRPGLQFSGSARTRPLSVDGLNVSARDYVESLHQNNKATLLYGKNNVLVQPPQQAAPLPGYLSLHQLPDCLVIKWTPNQLMNGCHSEGGEPNDKEKSAFWEHALQVRVDEIVYLHCHQQADTGGTAVLVAHDGVQHPPVLFPRGGHLLAFLSCLETGLLPHGQLDPPLWSQRGRGKVFPRLRRRGRGRLPSEPAPTSSTSTSDEEAEAADYVFRILYSQRPPAVNSQELMYPSANRCGPLSWRATNTKLSSSTMSTSSTSSGKSLSISETDTQVANDVFPEQQSTPPKQPPAPLPPPLPEGEQLQDTAESDGQVSPSIKLVCDSMRRQILTRAFYGWMAHCRHLRTVRTHLAGLVSANLVSPQQPTDATCGLTGALWDAWGADGSWHNPDEVFRHVYFGGVEPERRRHIWPFLLGHYAFDSTPAERETQDETLRHDYESIMSEWLAVEAIVRQRDRELAATNMARCSQNSVVNDGATDGDAATPMETVPEPESEPEPEKEQRPPSITEPEEAEEAQEATPQEPEVEVGESSEHLRVDDAVGEPGSGCGSPVSSNGGVYANELLDAFALNLHRIEKDVQRCDRNYWFFTNENLDKLRNIMCTYVWERLDTGYMQGMCDLAAPLLVVLEDEPIAYSCFCQLMERMSANFPQGGAMDQHLANMRSLIQVMDSEMFELMHQNGDYTHFYFCYRWFLLDFKRELVYADVFLAWETIWSASRLVSPHFVLFIALALVEYYRDIILDNNMDFTDIIKFFNEMAERHDAKAVLSMARDLVTQLQTLIENK</sequence>
<dbReference type="PANTHER" id="PTHR22957:SF502">
    <property type="entry name" value="SMALL G PROTEIN SIGNALING MODULATOR 2-RELATED"/>
    <property type="match status" value="1"/>
</dbReference>
<evidence type="ECO:0000259" key="5">
    <source>
        <dbReference type="PROSITE" id="PS50826"/>
    </source>
</evidence>
<dbReference type="OrthoDB" id="10264062at2759"/>
<comment type="caution">
    <text evidence="6">The sequence shown here is derived from an EMBL/GenBank/DDBJ whole genome shotgun (WGS) entry which is preliminary data.</text>
</comment>
<dbReference type="Proteomes" id="UP000440578">
    <property type="component" value="Unassembled WGS sequence"/>
</dbReference>
<dbReference type="Pfam" id="PF12068">
    <property type="entry name" value="PH_RBD"/>
    <property type="match status" value="1"/>
</dbReference>
<dbReference type="Pfam" id="PF02759">
    <property type="entry name" value="RUN"/>
    <property type="match status" value="1"/>
</dbReference>
<dbReference type="InterPro" id="IPR035969">
    <property type="entry name" value="Rab-GAP_TBC_sf"/>
</dbReference>
<dbReference type="CDD" id="cd15784">
    <property type="entry name" value="PH_RUTBC"/>
    <property type="match status" value="1"/>
</dbReference>
<feature type="region of interest" description="Disordered" evidence="3">
    <location>
        <begin position="504"/>
        <end position="539"/>
    </location>
</feature>
<feature type="region of interest" description="Disordered" evidence="3">
    <location>
        <begin position="399"/>
        <end position="429"/>
    </location>
</feature>
<name>A0A6A4WB31_AMPAM</name>
<comment type="similarity">
    <text evidence="2">Belongs to the RUTBC family.</text>
</comment>
<dbReference type="FunFam" id="1.10.472.80:FF:000004">
    <property type="entry name" value="Small G protein signaling modulator 1"/>
    <property type="match status" value="1"/>
</dbReference>
<dbReference type="Gene3D" id="1.10.8.270">
    <property type="entry name" value="putative rabgap domain of human tbc1 domain family member 14 like domains"/>
    <property type="match status" value="1"/>
</dbReference>
<feature type="compositionally biased region" description="Basic residues" evidence="3">
    <location>
        <begin position="399"/>
        <end position="411"/>
    </location>
</feature>
<evidence type="ECO:0000256" key="2">
    <source>
        <dbReference type="ARBA" id="ARBA00034124"/>
    </source>
</evidence>